<keyword evidence="2" id="KW-0472">Membrane</keyword>
<keyword evidence="5" id="KW-1185">Reference proteome</keyword>
<dbReference type="PhylomeDB" id="A0A060S397"/>
<sequence length="2073" mass="248663">MDFFIIIFILLLSFFFFDYNFCSRGLVFYIGNKSLKLLKKCNNLEKVYRSTIYLIFPFLQHIFVHIFYYYIEKKKEYLNNLIFEQSKECYDIKGQKEFEACNFRKEDIFNYIIETSIRIKNYVYNKALHIFFFIVEYTNIYENINLNCYINTREVLNNNNFGVVIIDYYLPNTSIKKKKKKKKKDQTNDNINDSEKIDLYDLVNIKQERKIKFVLIDNKWKHILGLGKIEDPNVQHLYLQDTVLIQYLQFSWIFKNHFFKKLYNDRTVTTHNYYEIKKNSMQQNDRDGVKEQYNKKTCLGEEELIVDGNICNNNHLNDHVNIKDEEYYNNKNYMNDQEEIIIRSLKKWNINKENVCSNKEGNFKLITNNDKLMENTINKNDNKDLYIETQKMKENHIYNNSINLKKTKINEIEQNNLNTQKNNCYSNKEKYHINQEKKKEQLKYIKNENMIRDKLKMQLNRWKYKNIKGIIVILPEIFYNYINMNEMENKIPIYYFLKKDIKIDTFTVIAKLLGYICIHIHININFGFSIPFIFKSKTTNILNISNNFNLHMNKNLFNIYNENGTSNIKGTHTNISSDDKKLKCSKHISKQDIKNNNNLCHKSISYLNDHEKENKNKQDKMNIYSYINDHINIYNNDNNENNSFHNNVYNKQNDKIKDTINYIDQNDKNNCHDFFLNNNYNEQSNEYHNHQQYVNNINDENRYPNYAHNNNNNNYIHTENYTNSKLNSIVENKFNIDDNYTFLFSTPFSFFSDNYNDLNIAMNHFKAIFKNYNFVFLCFNDGTNIMLNYFLEKIYKKKKNKTPGGMTTLISTAGVAENIKNTFNLYNTNAYKCHINNYKKKHVHDTKGHTYDNEKKKHSKLYPINKSEEDKKSKCALHKPNNKSNIMSLFFGEKKKKKKYLEHEQMNRSQRFKKITKKWNIHKILSDIKGNDKTSFINEDKKINERKYNEIDKNDSDDSNASYDDEKILSHVVKEQMHSGEDEKEELGEPKEKGNKSCQEEEEEEEDEDDDEDDDEEEDQGVNNYDKVVDNFDNYVDDVDRDVENYDHYIDDVDRNVENYDKGIADVDHNLNDVHKDVDDQKKVDEVIADIEIEDKKVEGKNVNLKGAQNKTEYHQEMVKKLDTDQNINIDKKTINRINNSEFSNNVENVQDKQKNKIKKEEMFTKNTKKNMKIKMKDNKNNDMGKLRNIKEKLKKKKMETLLNLSKLNIFHKNSEQMSENNIKEEDNLYRNDHNPNESKIWSIYESHVSNDPRGSASTYKGNSSTNKFANMSLSNFASFIKKHKTNNSNHSLVGSFKDNLEIKEIISKANCETNLNKYIDLNKENVMEIDMKEFVEPNIKHDVEKNVFKDINKNTNNEIVKKHNIIDEKNLNTEIQKYVNYNNEKHIKEDFERNVENNSEGHEMKNSEIKKIKLNILEKFRKKEIRKCENMDDAPRISNKFRYSFFKIRNRFKHNFNACDNKTNQEKKNMERDKIMINSFIKNKNAMVSDANSTSTADSNFDDYGKKHTKEICILINFSYNNMFDIFNYPDDFIETKKRKFSIVHKFFYSLNIFFNSFSTLIKQRYFFRCTSELSNFLKRSLFYDFYNNLLCKISTDDQDRNKFLLDINNSSNEYDVHLKRLSDITYISNTDRPEKYRDLLENKSNITGIYNDKKNVSRTNISTYINKDMECTWNDNNQNNKCEKNFENIKNEYIQEIDKIHLKYNNINNNNNNISEKNNIRSNIGNEIYNNVSDMNKKNISNNVNNPMEYNKDYTYNNSSIRDNENNINVEIYKKNSFNTIEYFENNLSFFNKIHKMNKKKDAYKCDENLYCKTKNIKSNNELYDVKNSYKLNNNNNNMVFNETYNNSTFCKNIYSDSFESKIRVYFNIKSLYEKWKIYFEDKQIDISIQDKFLYNLSFIYNVYNYLILIYIYTYYNEESYLAFCNNQKFYQFIEKIHCYFNEKKNNHILYKNVRNSESFNTSIIPRFLNYHDYKLLKVFFFMLQNSSNKFISKNIHLFNFPVVFIFSSDSKNFNFNHFDIIKISKNNNIIYLLYKRGNEGLFLSGLKPYIWIYRVLFDFVESLFLSSFDN</sequence>
<evidence type="ECO:0000259" key="3">
    <source>
        <dbReference type="PROSITE" id="PS50192"/>
    </source>
</evidence>
<feature type="compositionally biased region" description="Basic and acidic residues" evidence="1">
    <location>
        <begin position="976"/>
        <end position="999"/>
    </location>
</feature>
<dbReference type="InterPro" id="IPR000727">
    <property type="entry name" value="T_SNARE_dom"/>
</dbReference>
<feature type="transmembrane region" description="Helical" evidence="2">
    <location>
        <begin position="6"/>
        <end position="30"/>
    </location>
</feature>
<feature type="domain" description="T-SNARE coiled-coil homology" evidence="3">
    <location>
        <begin position="1012"/>
        <end position="1074"/>
    </location>
</feature>
<feature type="transmembrane region" description="Helical" evidence="2">
    <location>
        <begin position="51"/>
        <end position="71"/>
    </location>
</feature>
<evidence type="ECO:0000313" key="5">
    <source>
        <dbReference type="Proteomes" id="UP000027581"/>
    </source>
</evidence>
<keyword evidence="2" id="KW-1133">Transmembrane helix</keyword>
<organism evidence="4 5">
    <name type="scientific">Plasmodium reichenowi</name>
    <dbReference type="NCBI Taxonomy" id="5854"/>
    <lineage>
        <taxon>Eukaryota</taxon>
        <taxon>Sar</taxon>
        <taxon>Alveolata</taxon>
        <taxon>Apicomplexa</taxon>
        <taxon>Aconoidasida</taxon>
        <taxon>Haemosporida</taxon>
        <taxon>Plasmodiidae</taxon>
        <taxon>Plasmodium</taxon>
        <taxon>Plasmodium (Laverania)</taxon>
    </lineage>
</organism>
<evidence type="ECO:0000256" key="2">
    <source>
        <dbReference type="SAM" id="Phobius"/>
    </source>
</evidence>
<name>A0A060S397_PLARE</name>
<protein>
    <recommendedName>
        <fullName evidence="3">t-SNARE coiled-coil homology domain-containing protein</fullName>
    </recommendedName>
</protein>
<reference evidence="4" key="2">
    <citation type="submission" date="2014-05" db="EMBL/GenBank/DDBJ databases">
        <title>The genome sequences of chimpanzee malaria parasites reveal the path to human adaptation.</title>
        <authorList>
            <person name="Otto T.D."/>
            <person name="Rayner J.C."/>
            <person name="Boehme U."/>
            <person name="Pain A."/>
            <person name="Spottiswoode N."/>
            <person name="Sanders M."/>
            <person name="Quail M."/>
            <person name="Ollomo B."/>
            <person name="Renaud F."/>
            <person name="Thomas A.W."/>
            <person name="Prugnolle F."/>
            <person name="Conway D.J."/>
            <person name="Newbold C."/>
            <person name="Berriman M."/>
        </authorList>
    </citation>
    <scope>NUCLEOTIDE SEQUENCE [LARGE SCALE GENOMIC DNA]</scope>
    <source>
        <strain evidence="4">CDC</strain>
    </source>
</reference>
<evidence type="ECO:0000256" key="1">
    <source>
        <dbReference type="SAM" id="MobiDB-lite"/>
    </source>
</evidence>
<dbReference type="Proteomes" id="UP000027581">
    <property type="component" value="Unassembled WGS sequence"/>
</dbReference>
<gene>
    <name evidence="4" type="ORF">PRCDC_1352300</name>
</gene>
<proteinExistence type="predicted"/>
<feature type="compositionally biased region" description="Acidic residues" evidence="1">
    <location>
        <begin position="1000"/>
        <end position="1020"/>
    </location>
</feature>
<dbReference type="PROSITE" id="PS50192">
    <property type="entry name" value="T_SNARE"/>
    <property type="match status" value="1"/>
</dbReference>
<dbReference type="EMBL" id="HG810774">
    <property type="protein sequence ID" value="CDO66316.1"/>
    <property type="molecule type" value="Genomic_DNA"/>
</dbReference>
<evidence type="ECO:0000313" key="4">
    <source>
        <dbReference type="EMBL" id="CDO66316.1"/>
    </source>
</evidence>
<accession>A0A060S397</accession>
<feature type="region of interest" description="Disordered" evidence="1">
    <location>
        <begin position="976"/>
        <end position="1029"/>
    </location>
</feature>
<dbReference type="VEuPathDB" id="PlasmoDB:PRG01_1355800"/>
<reference evidence="4" key="1">
    <citation type="submission" date="2014-01" db="EMBL/GenBank/DDBJ databases">
        <authorList>
            <person name="Aslett M."/>
        </authorList>
    </citation>
    <scope>NUCLEOTIDE SEQUENCE</scope>
    <source>
        <strain evidence="4">CDC</strain>
    </source>
</reference>
<dbReference type="VEuPathDB" id="PlasmoDB:PRCDC_1352300"/>
<keyword evidence="2" id="KW-0812">Transmembrane</keyword>